<feature type="transmembrane region" description="Helical" evidence="6">
    <location>
        <begin position="361"/>
        <end position="383"/>
    </location>
</feature>
<comment type="caution">
    <text evidence="8">The sequence shown here is derived from an EMBL/GenBank/DDBJ whole genome shotgun (WGS) entry which is preliminary data.</text>
</comment>
<dbReference type="Pfam" id="PF03176">
    <property type="entry name" value="MMPL"/>
    <property type="match status" value="2"/>
</dbReference>
<feature type="transmembrane region" description="Helical" evidence="6">
    <location>
        <begin position="646"/>
        <end position="666"/>
    </location>
</feature>
<dbReference type="PANTHER" id="PTHR33406:SF12">
    <property type="entry name" value="BLR2997 PROTEIN"/>
    <property type="match status" value="1"/>
</dbReference>
<feature type="transmembrane region" description="Helical" evidence="6">
    <location>
        <begin position="620"/>
        <end position="639"/>
    </location>
</feature>
<protein>
    <recommendedName>
        <fullName evidence="7">SSD domain-containing protein</fullName>
    </recommendedName>
</protein>
<dbReference type="Proteomes" id="UP000237640">
    <property type="component" value="Unassembled WGS sequence"/>
</dbReference>
<feature type="transmembrane region" description="Helical" evidence="6">
    <location>
        <begin position="721"/>
        <end position="741"/>
    </location>
</feature>
<dbReference type="InterPro" id="IPR050545">
    <property type="entry name" value="Mycobact_MmpL"/>
</dbReference>
<reference evidence="8 9" key="1">
    <citation type="submission" date="2018-03" db="EMBL/GenBank/DDBJ databases">
        <title>Genomic Encyclopedia of Archaeal and Bacterial Type Strains, Phase II (KMG-II): from individual species to whole genera.</title>
        <authorList>
            <person name="Goeker M."/>
        </authorList>
    </citation>
    <scope>NUCLEOTIDE SEQUENCE [LARGE SCALE GENOMIC DNA]</scope>
    <source>
        <strain evidence="8 9">DSM 25027</strain>
    </source>
</reference>
<keyword evidence="9" id="KW-1185">Reference proteome</keyword>
<dbReference type="InterPro" id="IPR000731">
    <property type="entry name" value="SSD"/>
</dbReference>
<keyword evidence="2" id="KW-1003">Cell membrane</keyword>
<keyword evidence="5 6" id="KW-0472">Membrane</keyword>
<organism evidence="8 9">
    <name type="scientific">Flagellimonas meridianipacifica</name>
    <dbReference type="NCBI Taxonomy" id="1080225"/>
    <lineage>
        <taxon>Bacteria</taxon>
        <taxon>Pseudomonadati</taxon>
        <taxon>Bacteroidota</taxon>
        <taxon>Flavobacteriia</taxon>
        <taxon>Flavobacteriales</taxon>
        <taxon>Flavobacteriaceae</taxon>
        <taxon>Flagellimonas</taxon>
    </lineage>
</organism>
<evidence type="ECO:0000256" key="5">
    <source>
        <dbReference type="ARBA" id="ARBA00023136"/>
    </source>
</evidence>
<dbReference type="InterPro" id="IPR004869">
    <property type="entry name" value="MMPL_dom"/>
</dbReference>
<feature type="transmembrane region" description="Helical" evidence="6">
    <location>
        <begin position="418"/>
        <end position="438"/>
    </location>
</feature>
<evidence type="ECO:0000313" key="9">
    <source>
        <dbReference type="Proteomes" id="UP000237640"/>
    </source>
</evidence>
<dbReference type="AlphaFoldDB" id="A0A2T0MIK0"/>
<feature type="transmembrane region" description="Helical" evidence="6">
    <location>
        <begin position="330"/>
        <end position="349"/>
    </location>
</feature>
<name>A0A2T0MIK0_9FLAO</name>
<feature type="transmembrane region" description="Helical" evidence="6">
    <location>
        <begin position="232"/>
        <end position="250"/>
    </location>
</feature>
<accession>A0A2T0MIK0</accession>
<sequence length="784" mass="87620">MNPLKKTDSKLNSFSTKWAEFVIKYKWGVLLASILLALGIASQGKMEFDGDYHTYFSDDNPELLAFDGLQEKYTKDDNAFIVLTAKNGDVFTKKNLMAIEELTAQAWNTPFSNRVDAITNFQYTRADGDDLYVEDLSYETFSKSEKDIKRIRQIALSEPLLLNRLINKDGSITAVNINVTFPGLSDDENPKSVAFVRDLIEGFQEKHPQFDVHLSGIVMLQDAMFTTAQKDMMYTVIMFVIVIVMLIILTRSFYGTIVTLLTIIFSIAVSIGFLGIAGIKLTPSSGSFQTIVLTLAVADSIHILVTFLYGIRKEGMSKNAAIVESLRLNFMPVFITSITTIIGFLSMNFGDVPPFADLGNIVSVGILAALVFSVTFLPAFLAIMPIKQREPSSNTGRFPKKDWLYRFGEYVSENPKKLAVISLLVIGVLSVLSFRNFFDDEFIKYFDETVDFRIHSDYISDNITGIYNIEYSIGAGESGGINNPKYLKKLERFERWFEKQPNVVHVNSFTEVARRINKSMHGDEQHFYKIPESRQEAAQYLLLYEMSLPFGLDLNNQVNVDKSETRFTVTTRNLRSSELIALSEGGEKWLKENASEEMSALGTSSTLMFSKLGVRQADSMMSGNIITLILICLILMLALRNFKIGLLSIIPNVAPIAIGFGIWALYLGEVNTGMVVVFGMTLGVIVDDTVHFVSKFLRARRELGYTATDAVKYAFETVGKALVITTIVLLSGFLVLAQSSFAMTSYMARITCIIIPAALLVDFILLPSLLILISNEKKLIKAKN</sequence>
<evidence type="ECO:0000256" key="4">
    <source>
        <dbReference type="ARBA" id="ARBA00022989"/>
    </source>
</evidence>
<comment type="subcellular location">
    <subcellularLocation>
        <location evidence="1">Cell membrane</location>
        <topology evidence="1">Multi-pass membrane protein</topology>
    </subcellularLocation>
</comment>
<dbReference type="OrthoDB" id="9805018at2"/>
<feature type="transmembrane region" description="Helical" evidence="6">
    <location>
        <begin position="747"/>
        <end position="773"/>
    </location>
</feature>
<evidence type="ECO:0000256" key="1">
    <source>
        <dbReference type="ARBA" id="ARBA00004651"/>
    </source>
</evidence>
<proteinExistence type="predicted"/>
<dbReference type="PANTHER" id="PTHR33406">
    <property type="entry name" value="MEMBRANE PROTEIN MJ1562-RELATED"/>
    <property type="match status" value="1"/>
</dbReference>
<feature type="transmembrane region" description="Helical" evidence="6">
    <location>
        <begin position="672"/>
        <end position="693"/>
    </location>
</feature>
<keyword evidence="3 6" id="KW-0812">Transmembrane</keyword>
<evidence type="ECO:0000313" key="8">
    <source>
        <dbReference type="EMBL" id="PRX57410.1"/>
    </source>
</evidence>
<dbReference type="Gene3D" id="1.20.1640.10">
    <property type="entry name" value="Multidrug efflux transporter AcrB transmembrane domain"/>
    <property type="match status" value="2"/>
</dbReference>
<feature type="transmembrane region" description="Helical" evidence="6">
    <location>
        <begin position="291"/>
        <end position="309"/>
    </location>
</feature>
<feature type="domain" description="SSD" evidence="7">
    <location>
        <begin position="257"/>
        <end position="383"/>
    </location>
</feature>
<dbReference type="EMBL" id="PVYX01000001">
    <property type="protein sequence ID" value="PRX57410.1"/>
    <property type="molecule type" value="Genomic_DNA"/>
</dbReference>
<evidence type="ECO:0000256" key="3">
    <source>
        <dbReference type="ARBA" id="ARBA00022692"/>
    </source>
</evidence>
<dbReference type="RefSeq" id="WP_106144308.1">
    <property type="nucleotide sequence ID" value="NZ_PVYX01000001.1"/>
</dbReference>
<dbReference type="PROSITE" id="PS50156">
    <property type="entry name" value="SSD"/>
    <property type="match status" value="1"/>
</dbReference>
<evidence type="ECO:0000259" key="7">
    <source>
        <dbReference type="PROSITE" id="PS50156"/>
    </source>
</evidence>
<evidence type="ECO:0000256" key="6">
    <source>
        <dbReference type="SAM" id="Phobius"/>
    </source>
</evidence>
<keyword evidence="4 6" id="KW-1133">Transmembrane helix</keyword>
<feature type="transmembrane region" description="Helical" evidence="6">
    <location>
        <begin position="257"/>
        <end position="279"/>
    </location>
</feature>
<dbReference type="SUPFAM" id="SSF82866">
    <property type="entry name" value="Multidrug efflux transporter AcrB transmembrane domain"/>
    <property type="match status" value="2"/>
</dbReference>
<dbReference type="GO" id="GO:0005886">
    <property type="term" value="C:plasma membrane"/>
    <property type="evidence" value="ECO:0007669"/>
    <property type="project" value="UniProtKB-SubCell"/>
</dbReference>
<gene>
    <name evidence="8" type="ORF">CLV81_1414</name>
</gene>
<evidence type="ECO:0000256" key="2">
    <source>
        <dbReference type="ARBA" id="ARBA00022475"/>
    </source>
</evidence>